<dbReference type="EMBL" id="CP138580">
    <property type="protein sequence ID" value="WPG98038.1"/>
    <property type="molecule type" value="Genomic_DNA"/>
</dbReference>
<evidence type="ECO:0000256" key="6">
    <source>
        <dbReference type="ARBA" id="ARBA00023136"/>
    </source>
</evidence>
<dbReference type="InterPro" id="IPR039205">
    <property type="entry name" value="NDUFA11"/>
</dbReference>
<evidence type="ECO:0000313" key="8">
    <source>
        <dbReference type="Proteomes" id="UP001303373"/>
    </source>
</evidence>
<accession>A0AAQ3LY07</accession>
<evidence type="ECO:0000256" key="4">
    <source>
        <dbReference type="ARBA" id="ARBA00022989"/>
    </source>
</evidence>
<keyword evidence="6" id="KW-0472">Membrane</keyword>
<reference evidence="7 8" key="1">
    <citation type="submission" date="2023-11" db="EMBL/GenBank/DDBJ databases">
        <title>An acidophilic fungus is an integral part of prey digestion in a carnivorous sundew plant.</title>
        <authorList>
            <person name="Tsai I.J."/>
        </authorList>
    </citation>
    <scope>NUCLEOTIDE SEQUENCE [LARGE SCALE GENOMIC DNA]</scope>
    <source>
        <strain evidence="7">169a</strain>
    </source>
</reference>
<comment type="subcellular location">
    <subcellularLocation>
        <location evidence="1">Mitochondrion inner membrane</location>
        <topology evidence="1">Multi-pass membrane protein</topology>
    </subcellularLocation>
</comment>
<protein>
    <recommendedName>
        <fullName evidence="9">NADH-ubiquinone oxidoreductase 213 kDa subunit</fullName>
    </recommendedName>
</protein>
<proteinExistence type="predicted"/>
<keyword evidence="3" id="KW-0999">Mitochondrion inner membrane</keyword>
<dbReference type="PANTHER" id="PTHR21382">
    <property type="entry name" value="NADH-UBIQUINONE OXIDOREDUCTASE SUBUNIT"/>
    <property type="match status" value="1"/>
</dbReference>
<evidence type="ECO:0000256" key="2">
    <source>
        <dbReference type="ARBA" id="ARBA00022692"/>
    </source>
</evidence>
<evidence type="ECO:0000256" key="3">
    <source>
        <dbReference type="ARBA" id="ARBA00022792"/>
    </source>
</evidence>
<organism evidence="7 8">
    <name type="scientific">Acrodontium crateriforme</name>
    <dbReference type="NCBI Taxonomy" id="150365"/>
    <lineage>
        <taxon>Eukaryota</taxon>
        <taxon>Fungi</taxon>
        <taxon>Dikarya</taxon>
        <taxon>Ascomycota</taxon>
        <taxon>Pezizomycotina</taxon>
        <taxon>Dothideomycetes</taxon>
        <taxon>Dothideomycetidae</taxon>
        <taxon>Mycosphaerellales</taxon>
        <taxon>Teratosphaeriaceae</taxon>
        <taxon>Acrodontium</taxon>
    </lineage>
</organism>
<gene>
    <name evidence="7" type="ORF">R9X50_00082200</name>
</gene>
<name>A0AAQ3LY07_9PEZI</name>
<evidence type="ECO:0008006" key="9">
    <source>
        <dbReference type="Google" id="ProtNLM"/>
    </source>
</evidence>
<evidence type="ECO:0000313" key="7">
    <source>
        <dbReference type="EMBL" id="WPG98038.1"/>
    </source>
</evidence>
<keyword evidence="2" id="KW-0812">Transmembrane</keyword>
<evidence type="ECO:0000256" key="1">
    <source>
        <dbReference type="ARBA" id="ARBA00004448"/>
    </source>
</evidence>
<dbReference type="PANTHER" id="PTHR21382:SF1">
    <property type="entry name" value="NADH DEHYDROGENASE [UBIQUINONE] 1 ALPHA SUBCOMPLEX SUBUNIT 11"/>
    <property type="match status" value="1"/>
</dbReference>
<dbReference type="GO" id="GO:0006120">
    <property type="term" value="P:mitochondrial electron transport, NADH to ubiquinone"/>
    <property type="evidence" value="ECO:0007669"/>
    <property type="project" value="InterPro"/>
</dbReference>
<evidence type="ECO:0000256" key="5">
    <source>
        <dbReference type="ARBA" id="ARBA00023128"/>
    </source>
</evidence>
<dbReference type="GO" id="GO:0045271">
    <property type="term" value="C:respiratory chain complex I"/>
    <property type="evidence" value="ECO:0007669"/>
    <property type="project" value="InterPro"/>
</dbReference>
<keyword evidence="5" id="KW-0496">Mitochondrion</keyword>
<dbReference type="GO" id="GO:0005743">
    <property type="term" value="C:mitochondrial inner membrane"/>
    <property type="evidence" value="ECO:0007669"/>
    <property type="project" value="UniProtKB-SubCell"/>
</dbReference>
<dbReference type="Proteomes" id="UP001303373">
    <property type="component" value="Chromosome 1"/>
</dbReference>
<keyword evidence="8" id="KW-1185">Reference proteome</keyword>
<sequence>MADHDDSGDNYHPKDAIAAAIKATLVTGSAGLFISTVQNTLSKQNVGAFGVFSRFGSTTAIYAAMGGAYEFTKNASANLRRKDDAWNSTWGGMVAGTLLGLRFRSAPAVFGYGSALAVLLGTFTYTGGSLIGFKADNNIDEVSRKEELRKNRRKPIEEIVNELGEGRGIYGPGYEERRAQRIKDAYGIEVPANRPTAI</sequence>
<dbReference type="AlphaFoldDB" id="A0AAQ3LY07"/>
<keyword evidence="4" id="KW-1133">Transmembrane helix</keyword>